<dbReference type="PROSITE" id="PS00216">
    <property type="entry name" value="SUGAR_TRANSPORT_1"/>
    <property type="match status" value="1"/>
</dbReference>
<dbReference type="GO" id="GO:0022857">
    <property type="term" value="F:transmembrane transporter activity"/>
    <property type="evidence" value="ECO:0007669"/>
    <property type="project" value="InterPro"/>
</dbReference>
<keyword evidence="11" id="KW-1185">Reference proteome</keyword>
<evidence type="ECO:0000256" key="2">
    <source>
        <dbReference type="ARBA" id="ARBA00022448"/>
    </source>
</evidence>
<keyword evidence="3" id="KW-1003">Cell membrane</keyword>
<dbReference type="PANTHER" id="PTHR43045">
    <property type="entry name" value="SHIKIMATE TRANSPORTER"/>
    <property type="match status" value="1"/>
</dbReference>
<evidence type="ECO:0000259" key="9">
    <source>
        <dbReference type="PROSITE" id="PS50850"/>
    </source>
</evidence>
<evidence type="ECO:0000256" key="6">
    <source>
        <dbReference type="ARBA" id="ARBA00023136"/>
    </source>
</evidence>
<feature type="transmembrane region" description="Helical" evidence="8">
    <location>
        <begin position="132"/>
        <end position="162"/>
    </location>
</feature>
<dbReference type="PROSITE" id="PS50850">
    <property type="entry name" value="MFS"/>
    <property type="match status" value="1"/>
</dbReference>
<comment type="subcellular location">
    <subcellularLocation>
        <location evidence="1">Cell membrane</location>
        <topology evidence="1">Multi-pass membrane protein</topology>
    </subcellularLocation>
</comment>
<dbReference type="PANTHER" id="PTHR43045:SF1">
    <property type="entry name" value="SHIKIMATE TRANSPORTER"/>
    <property type="match status" value="1"/>
</dbReference>
<reference evidence="11" key="1">
    <citation type="submission" date="2016-10" db="EMBL/GenBank/DDBJ databases">
        <authorList>
            <person name="Varghese N."/>
            <person name="Submissions S."/>
        </authorList>
    </citation>
    <scope>NUCLEOTIDE SEQUENCE [LARGE SCALE GENOMIC DNA]</scope>
    <source>
        <strain evidence="11">DSM 22002</strain>
    </source>
</reference>
<protein>
    <submittedName>
        <fullName evidence="10">Predicted arabinose efflux permease, MFS family</fullName>
    </submittedName>
</protein>
<evidence type="ECO:0000256" key="1">
    <source>
        <dbReference type="ARBA" id="ARBA00004651"/>
    </source>
</evidence>
<dbReference type="InterPro" id="IPR020846">
    <property type="entry name" value="MFS_dom"/>
</dbReference>
<evidence type="ECO:0000313" key="10">
    <source>
        <dbReference type="EMBL" id="SDH57176.1"/>
    </source>
</evidence>
<feature type="transmembrane region" description="Helical" evidence="8">
    <location>
        <begin position="406"/>
        <end position="425"/>
    </location>
</feature>
<evidence type="ECO:0000256" key="3">
    <source>
        <dbReference type="ARBA" id="ARBA00022475"/>
    </source>
</evidence>
<organism evidence="10 11">
    <name type="scientific">Agrococcus jejuensis</name>
    <dbReference type="NCBI Taxonomy" id="399736"/>
    <lineage>
        <taxon>Bacteria</taxon>
        <taxon>Bacillati</taxon>
        <taxon>Actinomycetota</taxon>
        <taxon>Actinomycetes</taxon>
        <taxon>Micrococcales</taxon>
        <taxon>Microbacteriaceae</taxon>
        <taxon>Agrococcus</taxon>
    </lineage>
</organism>
<proteinExistence type="predicted"/>
<dbReference type="SUPFAM" id="SSF103473">
    <property type="entry name" value="MFS general substrate transporter"/>
    <property type="match status" value="1"/>
</dbReference>
<dbReference type="OrthoDB" id="8953821at2"/>
<dbReference type="GO" id="GO:0005886">
    <property type="term" value="C:plasma membrane"/>
    <property type="evidence" value="ECO:0007669"/>
    <property type="project" value="UniProtKB-SubCell"/>
</dbReference>
<dbReference type="EMBL" id="LT629695">
    <property type="protein sequence ID" value="SDH57176.1"/>
    <property type="molecule type" value="Genomic_DNA"/>
</dbReference>
<evidence type="ECO:0000313" key="11">
    <source>
        <dbReference type="Proteomes" id="UP000198822"/>
    </source>
</evidence>
<keyword evidence="5 8" id="KW-1133">Transmembrane helix</keyword>
<feature type="transmembrane region" description="Helical" evidence="8">
    <location>
        <begin position="431"/>
        <end position="451"/>
    </location>
</feature>
<keyword evidence="2" id="KW-0813">Transport</keyword>
<feature type="transmembrane region" description="Helical" evidence="8">
    <location>
        <begin position="308"/>
        <end position="325"/>
    </location>
</feature>
<feature type="transmembrane region" description="Helical" evidence="8">
    <location>
        <begin position="72"/>
        <end position="96"/>
    </location>
</feature>
<keyword evidence="4 8" id="KW-0812">Transmembrane</keyword>
<dbReference type="Gene3D" id="1.20.1250.20">
    <property type="entry name" value="MFS general substrate transporter like domains"/>
    <property type="match status" value="2"/>
</dbReference>
<dbReference type="STRING" id="399736.SAMN04489720_1651"/>
<feature type="transmembrane region" description="Helical" evidence="8">
    <location>
        <begin position="337"/>
        <end position="355"/>
    </location>
</feature>
<feature type="transmembrane region" description="Helical" evidence="8">
    <location>
        <begin position="271"/>
        <end position="296"/>
    </location>
</feature>
<evidence type="ECO:0000256" key="7">
    <source>
        <dbReference type="SAM" id="MobiDB-lite"/>
    </source>
</evidence>
<feature type="region of interest" description="Disordered" evidence="7">
    <location>
        <begin position="1"/>
        <end position="30"/>
    </location>
</feature>
<dbReference type="InterPro" id="IPR005829">
    <property type="entry name" value="Sugar_transporter_CS"/>
</dbReference>
<evidence type="ECO:0000256" key="8">
    <source>
        <dbReference type="SAM" id="Phobius"/>
    </source>
</evidence>
<evidence type="ECO:0000256" key="5">
    <source>
        <dbReference type="ARBA" id="ARBA00022989"/>
    </source>
</evidence>
<feature type="transmembrane region" description="Helical" evidence="8">
    <location>
        <begin position="361"/>
        <end position="386"/>
    </location>
</feature>
<gene>
    <name evidence="10" type="ORF">SAMN04489720_1651</name>
</gene>
<feature type="domain" description="Major facilitator superfamily (MFS) profile" evidence="9">
    <location>
        <begin position="35"/>
        <end position="459"/>
    </location>
</feature>
<feature type="transmembrane region" description="Helical" evidence="8">
    <location>
        <begin position="208"/>
        <end position="227"/>
    </location>
</feature>
<dbReference type="AlphaFoldDB" id="A0A1G8DHP7"/>
<feature type="transmembrane region" description="Helical" evidence="8">
    <location>
        <begin position="108"/>
        <end position="126"/>
    </location>
</feature>
<dbReference type="Pfam" id="PF07690">
    <property type="entry name" value="MFS_1"/>
    <property type="match status" value="1"/>
</dbReference>
<accession>A0A1G8DHP7</accession>
<sequence length="473" mass="49258">MTTTASDASSTPDPTTAPPTTTETVQPTRRTATRAAVAAGIGTAIEWYEYGLYGIVAGLVIAPLFFPEAEGAVGILATFATFAVGFVARPFGGIILGAASDRFGRRPVLVFSLLLVGIATTGIGLLPPYAAIGIWAPLLLVLLRLAQGFGAGAELAGAITIINESATRKHKASYSALAMAGGGIGGITASLLFTLISATVTGDAFVEWGWRIPFLLAAVFTVVGLVLRSKMHESPEFEKVQAEREVGEVSQARRNPFAAMAEAFRASPRNWLAGFLVPSSLNTTGFVVTAFGVSYLAGQLGLERSQTLVVSLSVTVCMVIALVFFGRLGDRIGSKRVMWIGIVGGTLFAFPYVAVLTTAQIVPIGIASVIMVCLGWSAASAAHTVVMPALFKAEYRSSGLFSSRELQGALVAGPAPLIASALVAASGGSPWLVGVLLVVTHVMTLVGLVLARPFLTKDELDTTPALQGFQPRD</sequence>
<dbReference type="Proteomes" id="UP000198822">
    <property type="component" value="Chromosome I"/>
</dbReference>
<dbReference type="InterPro" id="IPR036259">
    <property type="entry name" value="MFS_trans_sf"/>
</dbReference>
<name>A0A1G8DHP7_9MICO</name>
<dbReference type="InterPro" id="IPR011701">
    <property type="entry name" value="MFS"/>
</dbReference>
<keyword evidence="6 8" id="KW-0472">Membrane</keyword>
<dbReference type="RefSeq" id="WP_092504079.1">
    <property type="nucleotide sequence ID" value="NZ_LT629695.1"/>
</dbReference>
<feature type="transmembrane region" description="Helical" evidence="8">
    <location>
        <begin position="174"/>
        <end position="196"/>
    </location>
</feature>
<evidence type="ECO:0000256" key="4">
    <source>
        <dbReference type="ARBA" id="ARBA00022692"/>
    </source>
</evidence>